<dbReference type="PANTHER" id="PTHR12896:SF1">
    <property type="entry name" value="ELONGATOR COMPLEX PROTEIN 4"/>
    <property type="match status" value="1"/>
</dbReference>
<reference evidence="10" key="1">
    <citation type="submission" date="2019-03" db="EMBL/GenBank/DDBJ databases">
        <title>Improved annotation for the trematode Fasciola hepatica.</title>
        <authorList>
            <person name="Choi Y.-J."/>
            <person name="Martin J."/>
            <person name="Mitreva M."/>
        </authorList>
    </citation>
    <scope>NUCLEOTIDE SEQUENCE [LARGE SCALE GENOMIC DNA]</scope>
</reference>
<dbReference type="Pfam" id="PF05625">
    <property type="entry name" value="PAXNEB"/>
    <property type="match status" value="1"/>
</dbReference>
<dbReference type="Gene3D" id="2.130.10.10">
    <property type="entry name" value="YVTN repeat-like/Quinoprotein amine dehydrogenase"/>
    <property type="match status" value="1"/>
</dbReference>
<keyword evidence="10" id="KW-0645">Protease</keyword>
<evidence type="ECO:0000256" key="3">
    <source>
        <dbReference type="ARBA" id="ARBA00005043"/>
    </source>
</evidence>
<dbReference type="GO" id="GO:0008233">
    <property type="term" value="F:peptidase activity"/>
    <property type="evidence" value="ECO:0007669"/>
    <property type="project" value="UniProtKB-KW"/>
</dbReference>
<comment type="subcellular location">
    <subcellularLocation>
        <location evidence="2">Cytoplasm</location>
    </subcellularLocation>
    <subcellularLocation>
        <location evidence="1">Nucleus</location>
    </subcellularLocation>
</comment>
<dbReference type="InterPro" id="IPR015943">
    <property type="entry name" value="WD40/YVTN_repeat-like_dom_sf"/>
</dbReference>
<dbReference type="InterPro" id="IPR036322">
    <property type="entry name" value="WD40_repeat_dom_sf"/>
</dbReference>
<dbReference type="GO" id="GO:0002098">
    <property type="term" value="P:tRNA wobble uridine modification"/>
    <property type="evidence" value="ECO:0007669"/>
    <property type="project" value="InterPro"/>
</dbReference>
<dbReference type="InterPro" id="IPR027417">
    <property type="entry name" value="P-loop_NTPase"/>
</dbReference>
<dbReference type="AlphaFoldDB" id="A0A4E0RTS8"/>
<dbReference type="PANTHER" id="PTHR12896">
    <property type="entry name" value="PAX6 NEIGHBOR PROTEIN PAXNEB"/>
    <property type="match status" value="1"/>
</dbReference>
<sequence length="977" mass="108298">MSIGHHSIPGKINGARRSVRLPYFHTSTGILSLDEILSGGVTIGSISLIETDFHETYAKQIIDLFVAEGLVSGHSLLYASRENVKQLLSRLPDVAEHDPKSSTNSDGLKIAWRYNKLEDIERTSFSTHWGHNFDLASTMKSAERIKEQDLRVSTFLPEPRESLIKNLSNFLHNLRTILEAKSTVQIHRVAFSPIWGYCNGSHEFERTVTWFLITLRLLVQSTLCVVYLTTPQLPAGLRSRVGNYVDYHYSLIGFDGSSANSTAHSEFSGLFNVEKLPWLGGTLEPIHRPITLEWAFKITRHKFVFQTSVDRNVSQSTKMEFIPTNNPPDLPYLNAAEDTGEQDAPLLLNAQYAQEMHNPDVYHTGGYWLVGSEVMNGAFPTDHLIDVVFDPLEELVWCVTRMGQLTAFYSVSLERYITTTVPLIPTNRSSQMLNYGELKQVFPSPRPTEHAVYVLTSNALHSFTKFGRLCTTTSADFHKLRFFSENQIAKRTIPPSPRDKHMLELECLAVTGPTGAAPGVVNGVWGSANEAEFSRVFLGGLQTNLLELDAMERWGEVIHTVDVGPGGSVVLRPFSSGLCAGNTSGKVLVIDPRAAQSIVRSLDAHTGEISDITVVPHGYTLVTCGWSRMGETGLRVDRLLKVYDLRSGRAQVPLSTSLDPCFTRFFPGCTDRLFVASQTGAFQSIQWGSLTFSPDDLGQLWLTYDRVVAMDISHNGNCAIFGTENGQVQLYVRDMNVCQFNVNPVPTEFASQLAESLLVTNGLGTSVPPNYPFWDDPVLTNTQPSYQTSPLAVLGRAAAEAVGLQLLAASLHQPAATSSDKLSTQELVDLVERKKTEAANEAVLVAYKPVEYDDYRFSSASIPFAFKPPPIETDMVKQSGTNGSDPTVCRNPYKLEQMTSSDWSEDLCPPRPRQMLPVDTELVISANRKRAVRKPANWGTVWHPYPPLGQENPTSDKEDTTLGRFVSVSRIVESQAT</sequence>
<dbReference type="GO" id="GO:0005737">
    <property type="term" value="C:cytoplasm"/>
    <property type="evidence" value="ECO:0007669"/>
    <property type="project" value="UniProtKB-SubCell"/>
</dbReference>
<dbReference type="InterPro" id="IPR048841">
    <property type="entry name" value="PAN2_N"/>
</dbReference>
<dbReference type="Gene3D" id="3.40.50.300">
    <property type="entry name" value="P-loop containing nucleotide triphosphate hydrolases"/>
    <property type="match status" value="1"/>
</dbReference>
<evidence type="ECO:0000256" key="8">
    <source>
        <dbReference type="ARBA" id="ARBA00023242"/>
    </source>
</evidence>
<dbReference type="EMBL" id="JXXN02001746">
    <property type="protein sequence ID" value="THD24167.1"/>
    <property type="molecule type" value="Genomic_DNA"/>
</dbReference>
<keyword evidence="10" id="KW-0378">Hydrolase</keyword>
<evidence type="ECO:0000256" key="1">
    <source>
        <dbReference type="ARBA" id="ARBA00004123"/>
    </source>
</evidence>
<dbReference type="CDD" id="cd19494">
    <property type="entry name" value="Elp4"/>
    <property type="match status" value="1"/>
</dbReference>
<evidence type="ECO:0000256" key="5">
    <source>
        <dbReference type="ARBA" id="ARBA00020265"/>
    </source>
</evidence>
<proteinExistence type="inferred from homology"/>
<dbReference type="InterPro" id="IPR008728">
    <property type="entry name" value="Elongator_complex_protein_4"/>
</dbReference>
<comment type="caution">
    <text evidence="10">The sequence shown here is derived from an EMBL/GenBank/DDBJ whole genome shotgun (WGS) entry which is preliminary data.</text>
</comment>
<dbReference type="UniPathway" id="UPA00988"/>
<evidence type="ECO:0000256" key="7">
    <source>
        <dbReference type="ARBA" id="ARBA00022694"/>
    </source>
</evidence>
<keyword evidence="7" id="KW-0819">tRNA processing</keyword>
<evidence type="ECO:0000256" key="4">
    <source>
        <dbReference type="ARBA" id="ARBA00007573"/>
    </source>
</evidence>
<comment type="similarity">
    <text evidence="4">Belongs to the ELP4 family.</text>
</comment>
<keyword evidence="11" id="KW-1185">Reference proteome</keyword>
<accession>A0A4E0RTS8</accession>
<keyword evidence="8" id="KW-0539">Nucleus</keyword>
<feature type="domain" description="PAN2-PAN3 deadenylation complex catalytic subunit PAN2 N-terminal" evidence="9">
    <location>
        <begin position="533"/>
        <end position="731"/>
    </location>
</feature>
<evidence type="ECO:0000313" key="10">
    <source>
        <dbReference type="EMBL" id="THD24167.1"/>
    </source>
</evidence>
<dbReference type="SMART" id="SM00320">
    <property type="entry name" value="WD40"/>
    <property type="match status" value="2"/>
</dbReference>
<dbReference type="GO" id="GO:0033588">
    <property type="term" value="C:elongator holoenzyme complex"/>
    <property type="evidence" value="ECO:0007669"/>
    <property type="project" value="InterPro"/>
</dbReference>
<evidence type="ECO:0000259" key="9">
    <source>
        <dbReference type="Pfam" id="PF20770"/>
    </source>
</evidence>
<organism evidence="10 11">
    <name type="scientific">Fasciola hepatica</name>
    <name type="common">Liver fluke</name>
    <dbReference type="NCBI Taxonomy" id="6192"/>
    <lineage>
        <taxon>Eukaryota</taxon>
        <taxon>Metazoa</taxon>
        <taxon>Spiralia</taxon>
        <taxon>Lophotrochozoa</taxon>
        <taxon>Platyhelminthes</taxon>
        <taxon>Trematoda</taxon>
        <taxon>Digenea</taxon>
        <taxon>Plagiorchiida</taxon>
        <taxon>Echinostomata</taxon>
        <taxon>Echinostomatoidea</taxon>
        <taxon>Fasciolidae</taxon>
        <taxon>Fasciola</taxon>
    </lineage>
</organism>
<dbReference type="InterPro" id="IPR001680">
    <property type="entry name" value="WD40_rpt"/>
</dbReference>
<dbReference type="GO" id="GO:0006508">
    <property type="term" value="P:proteolysis"/>
    <property type="evidence" value="ECO:0007669"/>
    <property type="project" value="UniProtKB-KW"/>
</dbReference>
<dbReference type="GO" id="GO:0008023">
    <property type="term" value="C:transcription elongation factor complex"/>
    <property type="evidence" value="ECO:0007669"/>
    <property type="project" value="TreeGrafter"/>
</dbReference>
<dbReference type="SUPFAM" id="SSF50978">
    <property type="entry name" value="WD40 repeat-like"/>
    <property type="match status" value="1"/>
</dbReference>
<protein>
    <recommendedName>
        <fullName evidence="5">Elongator complex protein 4</fullName>
    </recommendedName>
</protein>
<dbReference type="Pfam" id="PF20770">
    <property type="entry name" value="PAN2_N"/>
    <property type="match status" value="1"/>
</dbReference>
<evidence type="ECO:0000256" key="6">
    <source>
        <dbReference type="ARBA" id="ARBA00022490"/>
    </source>
</evidence>
<evidence type="ECO:0000256" key="2">
    <source>
        <dbReference type="ARBA" id="ARBA00004496"/>
    </source>
</evidence>
<comment type="pathway">
    <text evidence="3">tRNA modification; 5-methoxycarbonylmethyl-2-thiouridine-tRNA biosynthesis.</text>
</comment>
<dbReference type="Proteomes" id="UP000230066">
    <property type="component" value="Unassembled WGS sequence"/>
</dbReference>
<evidence type="ECO:0000313" key="11">
    <source>
        <dbReference type="Proteomes" id="UP000230066"/>
    </source>
</evidence>
<name>A0A4E0RTS8_FASHE</name>
<keyword evidence="6" id="KW-0963">Cytoplasm</keyword>
<gene>
    <name evidence="10" type="ORF">D915_004779</name>
</gene>